<dbReference type="SUPFAM" id="SSF111283">
    <property type="entry name" value="Putative modulator of DNA gyrase, PmbA/TldD"/>
    <property type="match status" value="1"/>
</dbReference>
<evidence type="ECO:0000313" key="8">
    <source>
        <dbReference type="EMBL" id="SNZ16101.1"/>
    </source>
</evidence>
<dbReference type="PANTHER" id="PTHR30624">
    <property type="entry name" value="UNCHARACTERIZED PROTEIN TLDD AND PMBA"/>
    <property type="match status" value="1"/>
</dbReference>
<evidence type="ECO:0000259" key="7">
    <source>
        <dbReference type="Pfam" id="PF19290"/>
    </source>
</evidence>
<evidence type="ECO:0000256" key="1">
    <source>
        <dbReference type="ARBA" id="ARBA00005836"/>
    </source>
</evidence>
<dbReference type="RefSeq" id="WP_096603060.1">
    <property type="nucleotide sequence ID" value="NZ_OBEN01000010.1"/>
</dbReference>
<dbReference type="AlphaFoldDB" id="A0A285P895"/>
<feature type="domain" description="Metalloprotease TldD/E N-terminal" evidence="5">
    <location>
        <begin position="32"/>
        <end position="90"/>
    </location>
</feature>
<dbReference type="GO" id="GO:0008237">
    <property type="term" value="F:metallopeptidase activity"/>
    <property type="evidence" value="ECO:0007669"/>
    <property type="project" value="UniProtKB-KW"/>
</dbReference>
<accession>A0A285P895</accession>
<dbReference type="Pfam" id="PF01523">
    <property type="entry name" value="PmbA_TldD_1st"/>
    <property type="match status" value="1"/>
</dbReference>
<dbReference type="Pfam" id="PF19289">
    <property type="entry name" value="PmbA_TldD_3rd"/>
    <property type="match status" value="1"/>
</dbReference>
<dbReference type="InterPro" id="IPR025502">
    <property type="entry name" value="TldD"/>
</dbReference>
<dbReference type="InterPro" id="IPR045569">
    <property type="entry name" value="Metalloprtase-TldD/E_C"/>
</dbReference>
<organism evidence="8 9">
    <name type="scientific">Hydrogenobacter hydrogenophilus</name>
    <dbReference type="NCBI Taxonomy" id="35835"/>
    <lineage>
        <taxon>Bacteria</taxon>
        <taxon>Pseudomonadati</taxon>
        <taxon>Aquificota</taxon>
        <taxon>Aquificia</taxon>
        <taxon>Aquificales</taxon>
        <taxon>Aquificaceae</taxon>
        <taxon>Hydrogenobacter</taxon>
    </lineage>
</organism>
<dbReference type="InterPro" id="IPR002510">
    <property type="entry name" value="Metalloprtase-TldD/E_N"/>
</dbReference>
<keyword evidence="9" id="KW-1185">Reference proteome</keyword>
<dbReference type="InterPro" id="IPR045570">
    <property type="entry name" value="Metalloprtase-TldD/E_cen_dom"/>
</dbReference>
<dbReference type="PANTHER" id="PTHR30624:SF4">
    <property type="entry name" value="METALLOPROTEASE TLDD"/>
    <property type="match status" value="1"/>
</dbReference>
<evidence type="ECO:0000256" key="2">
    <source>
        <dbReference type="ARBA" id="ARBA00022670"/>
    </source>
</evidence>
<gene>
    <name evidence="8" type="ORF">SAMN06265353_1520</name>
</gene>
<reference evidence="9" key="1">
    <citation type="submission" date="2017-09" db="EMBL/GenBank/DDBJ databases">
        <authorList>
            <person name="Varghese N."/>
            <person name="Submissions S."/>
        </authorList>
    </citation>
    <scope>NUCLEOTIDE SEQUENCE [LARGE SCALE GENOMIC DNA]</scope>
    <source>
        <strain evidence="9">DSM 2913</strain>
    </source>
</reference>
<dbReference type="OrthoDB" id="9803213at2"/>
<proteinExistence type="inferred from homology"/>
<dbReference type="Pfam" id="PF19290">
    <property type="entry name" value="PmbA_TldD_2nd"/>
    <property type="match status" value="1"/>
</dbReference>
<evidence type="ECO:0000256" key="3">
    <source>
        <dbReference type="ARBA" id="ARBA00022801"/>
    </source>
</evidence>
<dbReference type="InterPro" id="IPR035068">
    <property type="entry name" value="TldD/PmbA_N"/>
</dbReference>
<evidence type="ECO:0000259" key="6">
    <source>
        <dbReference type="Pfam" id="PF19289"/>
    </source>
</evidence>
<keyword evidence="2" id="KW-0645">Protease</keyword>
<dbReference type="InterPro" id="IPR051463">
    <property type="entry name" value="Peptidase_U62_metallo"/>
</dbReference>
<evidence type="ECO:0000256" key="4">
    <source>
        <dbReference type="ARBA" id="ARBA00023049"/>
    </source>
</evidence>
<evidence type="ECO:0000259" key="5">
    <source>
        <dbReference type="Pfam" id="PF01523"/>
    </source>
</evidence>
<dbReference type="GO" id="GO:0006508">
    <property type="term" value="P:proteolysis"/>
    <property type="evidence" value="ECO:0007669"/>
    <property type="project" value="UniProtKB-KW"/>
</dbReference>
<dbReference type="GO" id="GO:0005829">
    <property type="term" value="C:cytosol"/>
    <property type="evidence" value="ECO:0007669"/>
    <property type="project" value="TreeGrafter"/>
</dbReference>
<dbReference type="Gene3D" id="3.30.2290.10">
    <property type="entry name" value="PmbA/TldD superfamily"/>
    <property type="match status" value="1"/>
</dbReference>
<feature type="domain" description="Metalloprotease TldD/E C-terminal" evidence="6">
    <location>
        <begin position="232"/>
        <end position="462"/>
    </location>
</feature>
<name>A0A285P895_9AQUI</name>
<sequence>MLQTQESVKDLLKEKAGYILSYLMSGGGQYGEIFYERSRICRIHFENNKVEKVQWGIDEGVGIRLIKDGKTYYGYTTDITFENLVQIAKALSMGNACGPVAVGKRYIRGKTHVEIDIDAQDIAYRTELLKRANERARSYGDKVKQVLVVLMDKTREVLIINNLGETAEDEQKRVVFFTDVVVSDGHTLQRGYESLGGLRGFEIFKEKPPELIADIAVKRALLMLSAKPAPAGSFTVVMSSQAGGTMIHEAVGHGLEADLVQKGLSVYKGRLGEKVASELVSVVDDASLEGYNGSFTVDDEGVPAQRTLLIDKGYLVGYMYDRLSAMKDKVGSTGNGRRQSYAYVPMVRMTNTFILPGKDNPDDILKDTKRGVYVVKMGGGEVNTLTGDFVFEIMEGYLIENGEITYPIRSAMLMGNGPRALQDVDAVGNDLGWSIGTCGKDGQGVPVTDAQPTLRIRSLVLGGYDVG</sequence>
<dbReference type="EMBL" id="OBEN01000010">
    <property type="protein sequence ID" value="SNZ16101.1"/>
    <property type="molecule type" value="Genomic_DNA"/>
</dbReference>
<keyword evidence="4" id="KW-0482">Metalloprotease</keyword>
<evidence type="ECO:0000313" key="9">
    <source>
        <dbReference type="Proteomes" id="UP000218627"/>
    </source>
</evidence>
<protein>
    <submittedName>
        <fullName evidence="8">TldD protein</fullName>
    </submittedName>
</protein>
<dbReference type="PIRSF" id="PIRSF004919">
    <property type="entry name" value="TldD"/>
    <property type="match status" value="1"/>
</dbReference>
<feature type="domain" description="Metalloprotease TldD/E central" evidence="7">
    <location>
        <begin position="117"/>
        <end position="224"/>
    </location>
</feature>
<keyword evidence="3" id="KW-0378">Hydrolase</keyword>
<dbReference type="InterPro" id="IPR036059">
    <property type="entry name" value="TldD/PmbA_sf"/>
</dbReference>
<dbReference type="Proteomes" id="UP000218627">
    <property type="component" value="Unassembled WGS sequence"/>
</dbReference>
<comment type="similarity">
    <text evidence="1">Belongs to the peptidase U62 family.</text>
</comment>